<dbReference type="AlphaFoldDB" id="A0AAT9HV86"/>
<gene>
    <name evidence="2" type="ORF">SHKM778_78320</name>
</gene>
<proteinExistence type="predicted"/>
<evidence type="ECO:0000256" key="1">
    <source>
        <dbReference type="SAM" id="MobiDB-lite"/>
    </source>
</evidence>
<name>A0AAT9HV86_9ACTN</name>
<protein>
    <submittedName>
        <fullName evidence="2">Uncharacterized protein</fullName>
    </submittedName>
</protein>
<feature type="region of interest" description="Disordered" evidence="1">
    <location>
        <begin position="90"/>
        <end position="125"/>
    </location>
</feature>
<dbReference type="EMBL" id="AP035768">
    <property type="protein sequence ID" value="BFO21444.1"/>
    <property type="molecule type" value="Genomic_DNA"/>
</dbReference>
<evidence type="ECO:0000313" key="2">
    <source>
        <dbReference type="EMBL" id="BFO21444.1"/>
    </source>
</evidence>
<reference evidence="2" key="1">
    <citation type="submission" date="2024-06" db="EMBL/GenBank/DDBJ databases">
        <authorList>
            <consortium name="consrtm"/>
            <person name="Uemura M."/>
            <person name="Terahara T."/>
        </authorList>
    </citation>
    <scope>NUCLEOTIDE SEQUENCE</scope>
    <source>
        <strain evidence="2">KM77-8</strain>
    </source>
</reference>
<reference evidence="2" key="2">
    <citation type="submission" date="2024-07" db="EMBL/GenBank/DDBJ databases">
        <title>Streptomyces haneummycinica sp. nov., a new antibiotic-producing actinobacterium isolated from marine sediment.</title>
        <authorList>
            <person name="Uemura M."/>
            <person name="Hamada M."/>
            <person name="Hirano S."/>
            <person name="Kobayashi K."/>
            <person name="Ohshiro T."/>
            <person name="Kobayashi T."/>
            <person name="Terahara T."/>
        </authorList>
    </citation>
    <scope>NUCLEOTIDE SEQUENCE</scope>
    <source>
        <strain evidence="2">KM77-8</strain>
    </source>
</reference>
<accession>A0AAT9HV86</accession>
<sequence length="125" mass="13518">MKRRRQEDLALVQDTASEVLLWTRDALALLDRAANILGVGAQVIPDDPTVAAIDAFGESDEESHVSASFALTLIARPQWLREAWPLVGLGPLPDPRRLPKQPPARRPGGPARGDARARTGLARAT</sequence>
<organism evidence="2">
    <name type="scientific">Streptomyces haneummycinicus</name>
    <dbReference type="NCBI Taxonomy" id="3074435"/>
    <lineage>
        <taxon>Bacteria</taxon>
        <taxon>Bacillati</taxon>
        <taxon>Actinomycetota</taxon>
        <taxon>Actinomycetes</taxon>
        <taxon>Kitasatosporales</taxon>
        <taxon>Streptomycetaceae</taxon>
        <taxon>Streptomyces</taxon>
    </lineage>
</organism>